<gene>
    <name evidence="9" type="ORF">MENT_LOCUS7788</name>
</gene>
<organism evidence="9 10">
    <name type="scientific">Meloidogyne enterolobii</name>
    <name type="common">Root-knot nematode worm</name>
    <name type="synonym">Meloidogyne mayaguensis</name>
    <dbReference type="NCBI Taxonomy" id="390850"/>
    <lineage>
        <taxon>Eukaryota</taxon>
        <taxon>Metazoa</taxon>
        <taxon>Ecdysozoa</taxon>
        <taxon>Nematoda</taxon>
        <taxon>Chromadorea</taxon>
        <taxon>Rhabditida</taxon>
        <taxon>Tylenchina</taxon>
        <taxon>Tylenchomorpha</taxon>
        <taxon>Tylenchoidea</taxon>
        <taxon>Meloidogynidae</taxon>
        <taxon>Meloidogyninae</taxon>
        <taxon>Meloidogyne</taxon>
    </lineage>
</organism>
<dbReference type="SMART" id="SM00432">
    <property type="entry name" value="MADS"/>
    <property type="match status" value="1"/>
</dbReference>
<dbReference type="GO" id="GO:0045944">
    <property type="term" value="P:positive regulation of transcription by RNA polymerase II"/>
    <property type="evidence" value="ECO:0007669"/>
    <property type="project" value="InterPro"/>
</dbReference>
<dbReference type="GO" id="GO:0000987">
    <property type="term" value="F:cis-regulatory region sequence-specific DNA binding"/>
    <property type="evidence" value="ECO:0007669"/>
    <property type="project" value="InterPro"/>
</dbReference>
<dbReference type="InterPro" id="IPR036879">
    <property type="entry name" value="TF_MADSbox_sf"/>
</dbReference>
<accession>A0A6V7U327</accession>
<dbReference type="PANTHER" id="PTHR48019">
    <property type="entry name" value="SERUM RESPONSE FACTOR HOMOLOG"/>
    <property type="match status" value="1"/>
</dbReference>
<keyword evidence="3" id="KW-0238">DNA-binding</keyword>
<keyword evidence="2" id="KW-0805">Transcription regulation</keyword>
<comment type="caution">
    <text evidence="9">The sequence shown here is derived from an EMBL/GenBank/DDBJ whole genome shotgun (WGS) entry which is preliminary data.</text>
</comment>
<dbReference type="GO" id="GO:0046983">
    <property type="term" value="F:protein dimerization activity"/>
    <property type="evidence" value="ECO:0007669"/>
    <property type="project" value="InterPro"/>
</dbReference>
<evidence type="ECO:0000313" key="10">
    <source>
        <dbReference type="Proteomes" id="UP000580250"/>
    </source>
</evidence>
<dbReference type="SUPFAM" id="SSF55455">
    <property type="entry name" value="SRF-like"/>
    <property type="match status" value="1"/>
</dbReference>
<feature type="region of interest" description="Disordered" evidence="7">
    <location>
        <begin position="176"/>
        <end position="199"/>
    </location>
</feature>
<protein>
    <recommendedName>
        <fullName evidence="6">Serum response factor homolog</fullName>
    </recommendedName>
</protein>
<dbReference type="AlphaFoldDB" id="A0A6V7U327"/>
<keyword evidence="4" id="KW-0804">Transcription</keyword>
<dbReference type="PRINTS" id="PR00404">
    <property type="entry name" value="MADSDOMAIN"/>
</dbReference>
<feature type="compositionally biased region" description="Low complexity" evidence="7">
    <location>
        <begin position="288"/>
        <end position="322"/>
    </location>
</feature>
<sequence>MEYIGNKLRRYTTFSKRKTGIMKKANELSTLTGTQVLLLVASETGHVYAFATSKLKPMILSEPGKQLIQNCLNATEEQIIDPMPTKTEFTFEPQTLGITTPITPQQQQQLNNPRKRKLVSDLFQINDSSNNNIPLIIPPNISSNNNSNELKTFCDNKINKQKPTLDELLFSNIEQQRKKIKKEKPSSFSSSQSSPSHNYLEPVQTFVDSKQQLKTLKEALRAASENRERLHKQQLKQQKTQKQQENNNQNNLQTSSQQQQSLMNNNNSQQLGAALLPFLLQGLMACSSNSSTPSTTIPPSSFSNNLLLPSTSSTSSPLNPSPINKRKHSSLQQQNKQFPQFFIKCLKVLFMQLMKKKKKKKRRRRRRKKEKII</sequence>
<dbReference type="OrthoDB" id="2284405at2759"/>
<evidence type="ECO:0000256" key="3">
    <source>
        <dbReference type="ARBA" id="ARBA00023125"/>
    </source>
</evidence>
<feature type="region of interest" description="Disordered" evidence="7">
    <location>
        <begin position="223"/>
        <end position="262"/>
    </location>
</feature>
<feature type="domain" description="MADS-box" evidence="8">
    <location>
        <begin position="1"/>
        <end position="54"/>
    </location>
</feature>
<feature type="compositionally biased region" description="Low complexity" evidence="7">
    <location>
        <begin position="186"/>
        <end position="196"/>
    </location>
</feature>
<evidence type="ECO:0000256" key="7">
    <source>
        <dbReference type="SAM" id="MobiDB-lite"/>
    </source>
</evidence>
<evidence type="ECO:0000256" key="5">
    <source>
        <dbReference type="ARBA" id="ARBA00023242"/>
    </source>
</evidence>
<dbReference type="InterPro" id="IPR050142">
    <property type="entry name" value="MADS-box/MEF2_TF"/>
</dbReference>
<feature type="region of interest" description="Disordered" evidence="7">
    <location>
        <begin position="354"/>
        <end position="373"/>
    </location>
</feature>
<dbReference type="InterPro" id="IPR002100">
    <property type="entry name" value="TF_MADSbox"/>
</dbReference>
<comment type="subcellular location">
    <subcellularLocation>
        <location evidence="1">Nucleus</location>
    </subcellularLocation>
</comment>
<keyword evidence="5" id="KW-0539">Nucleus</keyword>
<evidence type="ECO:0000256" key="1">
    <source>
        <dbReference type="ARBA" id="ARBA00004123"/>
    </source>
</evidence>
<dbReference type="EMBL" id="CAJEWN010000032">
    <property type="protein sequence ID" value="CAD2143961.1"/>
    <property type="molecule type" value="Genomic_DNA"/>
</dbReference>
<dbReference type="InterPro" id="IPR033897">
    <property type="entry name" value="SRF-like_MADS-box"/>
</dbReference>
<evidence type="ECO:0000256" key="2">
    <source>
        <dbReference type="ARBA" id="ARBA00023015"/>
    </source>
</evidence>
<dbReference type="Gene3D" id="3.40.1810.10">
    <property type="entry name" value="Transcription factor, MADS-box"/>
    <property type="match status" value="1"/>
</dbReference>
<dbReference type="GO" id="GO:0005634">
    <property type="term" value="C:nucleus"/>
    <property type="evidence" value="ECO:0007669"/>
    <property type="project" value="UniProtKB-SubCell"/>
</dbReference>
<evidence type="ECO:0000259" key="8">
    <source>
        <dbReference type="PROSITE" id="PS50066"/>
    </source>
</evidence>
<evidence type="ECO:0000256" key="4">
    <source>
        <dbReference type="ARBA" id="ARBA00023163"/>
    </source>
</evidence>
<feature type="compositionally biased region" description="Low complexity" evidence="7">
    <location>
        <begin position="235"/>
        <end position="262"/>
    </location>
</feature>
<dbReference type="CDD" id="cd00266">
    <property type="entry name" value="MADS_SRF_like"/>
    <property type="match status" value="1"/>
</dbReference>
<name>A0A6V7U327_MELEN</name>
<feature type="region of interest" description="Disordered" evidence="7">
    <location>
        <begin position="288"/>
        <end position="332"/>
    </location>
</feature>
<evidence type="ECO:0000256" key="6">
    <source>
        <dbReference type="ARBA" id="ARBA00069746"/>
    </source>
</evidence>
<evidence type="ECO:0000313" key="9">
    <source>
        <dbReference type="EMBL" id="CAD2143961.1"/>
    </source>
</evidence>
<dbReference type="Pfam" id="PF00319">
    <property type="entry name" value="SRF-TF"/>
    <property type="match status" value="1"/>
</dbReference>
<reference evidence="9 10" key="1">
    <citation type="submission" date="2020-08" db="EMBL/GenBank/DDBJ databases">
        <authorList>
            <person name="Koutsovoulos G."/>
            <person name="Danchin GJ E."/>
        </authorList>
    </citation>
    <scope>NUCLEOTIDE SEQUENCE [LARGE SCALE GENOMIC DNA]</scope>
</reference>
<dbReference type="GO" id="GO:0000981">
    <property type="term" value="F:DNA-binding transcription factor activity, RNA polymerase II-specific"/>
    <property type="evidence" value="ECO:0007669"/>
    <property type="project" value="InterPro"/>
</dbReference>
<dbReference type="Proteomes" id="UP000580250">
    <property type="component" value="Unassembled WGS sequence"/>
</dbReference>
<dbReference type="FunFam" id="3.40.1810.10:FF:000002">
    <property type="entry name" value="Serum response factor b"/>
    <property type="match status" value="1"/>
</dbReference>
<proteinExistence type="predicted"/>
<dbReference type="PROSITE" id="PS50066">
    <property type="entry name" value="MADS_BOX_2"/>
    <property type="match status" value="1"/>
</dbReference>